<keyword evidence="1" id="KW-0805">Transcription regulation</keyword>
<sequence length="292" mass="33543">IVLSNSHKFSLKKPQISSMNQRVNQEWNPSEVEGARSIIDRLNNYYNNDVTSHEKDKKHDIVANIKAWFPRKTMQQVTDLYHDLVTEMHMLQCPKKEYNGTNSDHGVIYTVDGLVNKNFGLQKEVAMEGMGILFGRPLESMRTMEIQGEMQMVEENKVVLENKMCIPQPVLAPRAKGFWTTEEHRLFLHGLSACGRGKWKDISKYFVTSRTPAQILSHAQKYFMRLQSKGSGSQRYSINDVELDDADPWKMENSFNFWQALALQSTIGADNQNPSFDLQTPSSPFVTMNNIF</sequence>
<proteinExistence type="predicted"/>
<evidence type="ECO:0000256" key="2">
    <source>
        <dbReference type="ARBA" id="ARBA00023125"/>
    </source>
</evidence>
<feature type="domain" description="HTH myb-type" evidence="7">
    <location>
        <begin position="176"/>
        <end position="227"/>
    </location>
</feature>
<feature type="domain" description="Myb-like" evidence="5">
    <location>
        <begin position="171"/>
        <end position="223"/>
    </location>
</feature>
<dbReference type="InterPro" id="IPR017930">
    <property type="entry name" value="Myb_dom"/>
</dbReference>
<dbReference type="PANTHER" id="PTHR44042:SF36">
    <property type="entry name" value="HTH MYB-TYPE DOMAIN-CONTAINING PROTEIN"/>
    <property type="match status" value="1"/>
</dbReference>
<dbReference type="Proteomes" id="UP000015105">
    <property type="component" value="Chromosome 7D"/>
</dbReference>
<protein>
    <submittedName>
        <fullName evidence="8">Uncharacterized protein</fullName>
    </submittedName>
</protein>
<dbReference type="SMART" id="SM00717">
    <property type="entry name" value="SANT"/>
    <property type="match status" value="1"/>
</dbReference>
<dbReference type="PROSITE" id="PS50090">
    <property type="entry name" value="MYB_LIKE"/>
    <property type="match status" value="1"/>
</dbReference>
<dbReference type="STRING" id="200361.A0A453QSS7"/>
<accession>A0A453QSS7</accession>
<dbReference type="PROSITE" id="PS51293">
    <property type="entry name" value="SANT"/>
    <property type="match status" value="1"/>
</dbReference>
<evidence type="ECO:0000313" key="9">
    <source>
        <dbReference type="Proteomes" id="UP000015105"/>
    </source>
</evidence>
<dbReference type="InterPro" id="IPR056195">
    <property type="entry name" value="HTH_70"/>
</dbReference>
<evidence type="ECO:0000256" key="3">
    <source>
        <dbReference type="ARBA" id="ARBA00023163"/>
    </source>
</evidence>
<keyword evidence="2" id="KW-0238">DNA-binding</keyword>
<keyword evidence="4" id="KW-0539">Nucleus</keyword>
<dbReference type="Gramene" id="AET7Gv20311300.1">
    <property type="protein sequence ID" value="AET7Gv20311300.1"/>
    <property type="gene ID" value="AET7Gv20311300"/>
</dbReference>
<evidence type="ECO:0000259" key="7">
    <source>
        <dbReference type="PROSITE" id="PS51294"/>
    </source>
</evidence>
<dbReference type="Gene3D" id="1.10.10.60">
    <property type="entry name" value="Homeodomain-like"/>
    <property type="match status" value="1"/>
</dbReference>
<dbReference type="InterPro" id="IPR006447">
    <property type="entry name" value="Myb_dom_plants"/>
</dbReference>
<dbReference type="InterPro" id="IPR009057">
    <property type="entry name" value="Homeodomain-like_sf"/>
</dbReference>
<dbReference type="PROSITE" id="PS51294">
    <property type="entry name" value="HTH_MYB"/>
    <property type="match status" value="1"/>
</dbReference>
<name>A0A453QSS7_AEGTS</name>
<evidence type="ECO:0000256" key="4">
    <source>
        <dbReference type="ARBA" id="ARBA00023242"/>
    </source>
</evidence>
<dbReference type="InterPro" id="IPR017884">
    <property type="entry name" value="SANT_dom"/>
</dbReference>
<feature type="domain" description="SANT" evidence="6">
    <location>
        <begin position="179"/>
        <end position="227"/>
    </location>
</feature>
<reference evidence="8" key="3">
    <citation type="journal article" date="2017" name="Nature">
        <title>Genome sequence of the progenitor of the wheat D genome Aegilops tauschii.</title>
        <authorList>
            <person name="Luo M.C."/>
            <person name="Gu Y.Q."/>
            <person name="Puiu D."/>
            <person name="Wang H."/>
            <person name="Twardziok S.O."/>
            <person name="Deal K.R."/>
            <person name="Huo N."/>
            <person name="Zhu T."/>
            <person name="Wang L."/>
            <person name="Wang Y."/>
            <person name="McGuire P.E."/>
            <person name="Liu S."/>
            <person name="Long H."/>
            <person name="Ramasamy R.K."/>
            <person name="Rodriguez J.C."/>
            <person name="Van S.L."/>
            <person name="Yuan L."/>
            <person name="Wang Z."/>
            <person name="Xia Z."/>
            <person name="Xiao L."/>
            <person name="Anderson O.D."/>
            <person name="Ouyang S."/>
            <person name="Liang Y."/>
            <person name="Zimin A.V."/>
            <person name="Pertea G."/>
            <person name="Qi P."/>
            <person name="Bennetzen J.L."/>
            <person name="Dai X."/>
            <person name="Dawson M.W."/>
            <person name="Muller H.G."/>
            <person name="Kugler K."/>
            <person name="Rivarola-Duarte L."/>
            <person name="Spannagl M."/>
            <person name="Mayer K.F.X."/>
            <person name="Lu F.H."/>
            <person name="Bevan M.W."/>
            <person name="Leroy P."/>
            <person name="Li P."/>
            <person name="You F.M."/>
            <person name="Sun Q."/>
            <person name="Liu Z."/>
            <person name="Lyons E."/>
            <person name="Wicker T."/>
            <person name="Salzberg S.L."/>
            <person name="Devos K.M."/>
            <person name="Dvorak J."/>
        </authorList>
    </citation>
    <scope>NUCLEOTIDE SEQUENCE [LARGE SCALE GENOMIC DNA]</scope>
    <source>
        <strain evidence="8">cv. AL8/78</strain>
    </source>
</reference>
<evidence type="ECO:0000313" key="8">
    <source>
        <dbReference type="EnsemblPlants" id="AET7Gv20311300.1"/>
    </source>
</evidence>
<evidence type="ECO:0000259" key="6">
    <source>
        <dbReference type="PROSITE" id="PS51293"/>
    </source>
</evidence>
<dbReference type="EnsemblPlants" id="AET7Gv20311300.1">
    <property type="protein sequence ID" value="AET7Gv20311300.1"/>
    <property type="gene ID" value="AET7Gv20311300"/>
</dbReference>
<reference evidence="8" key="5">
    <citation type="journal article" date="2021" name="G3 (Bethesda)">
        <title>Aegilops tauschii genome assembly Aet v5.0 features greater sequence contiguity and improved annotation.</title>
        <authorList>
            <person name="Wang L."/>
            <person name="Zhu T."/>
            <person name="Rodriguez J.C."/>
            <person name="Deal K.R."/>
            <person name="Dubcovsky J."/>
            <person name="McGuire P.E."/>
            <person name="Lux T."/>
            <person name="Spannagl M."/>
            <person name="Mayer K.F.X."/>
            <person name="Baldrich P."/>
            <person name="Meyers B.C."/>
            <person name="Huo N."/>
            <person name="Gu Y.Q."/>
            <person name="Zhou H."/>
            <person name="Devos K.M."/>
            <person name="Bennetzen J.L."/>
            <person name="Unver T."/>
            <person name="Budak H."/>
            <person name="Gulick P.J."/>
            <person name="Galiba G."/>
            <person name="Kalapos B."/>
            <person name="Nelson D.R."/>
            <person name="Li P."/>
            <person name="You F.M."/>
            <person name="Luo M.C."/>
            <person name="Dvorak J."/>
        </authorList>
    </citation>
    <scope>NUCLEOTIDE SEQUENCE [LARGE SCALE GENOMIC DNA]</scope>
    <source>
        <strain evidence="8">cv. AL8/78</strain>
    </source>
</reference>
<reference evidence="9" key="2">
    <citation type="journal article" date="2017" name="Nat. Plants">
        <title>The Aegilops tauschii genome reveals multiple impacts of transposons.</title>
        <authorList>
            <person name="Zhao G."/>
            <person name="Zou C."/>
            <person name="Li K."/>
            <person name="Wang K."/>
            <person name="Li T."/>
            <person name="Gao L."/>
            <person name="Zhang X."/>
            <person name="Wang H."/>
            <person name="Yang Z."/>
            <person name="Liu X."/>
            <person name="Jiang W."/>
            <person name="Mao L."/>
            <person name="Kong X."/>
            <person name="Jiao Y."/>
            <person name="Jia J."/>
        </authorList>
    </citation>
    <scope>NUCLEOTIDE SEQUENCE [LARGE SCALE GENOMIC DNA]</scope>
    <source>
        <strain evidence="9">cv. AL8/78</strain>
    </source>
</reference>
<dbReference type="NCBIfam" id="TIGR01557">
    <property type="entry name" value="myb_SHAQKYF"/>
    <property type="match status" value="1"/>
</dbReference>
<dbReference type="AlphaFoldDB" id="A0A453QSS7"/>
<dbReference type="Pfam" id="PF00249">
    <property type="entry name" value="Myb_DNA-binding"/>
    <property type="match status" value="1"/>
</dbReference>
<reference evidence="9" key="1">
    <citation type="journal article" date="2014" name="Science">
        <title>Ancient hybridizations among the ancestral genomes of bread wheat.</title>
        <authorList>
            <consortium name="International Wheat Genome Sequencing Consortium,"/>
            <person name="Marcussen T."/>
            <person name="Sandve S.R."/>
            <person name="Heier L."/>
            <person name="Spannagl M."/>
            <person name="Pfeifer M."/>
            <person name="Jakobsen K.S."/>
            <person name="Wulff B.B."/>
            <person name="Steuernagel B."/>
            <person name="Mayer K.F."/>
            <person name="Olsen O.A."/>
        </authorList>
    </citation>
    <scope>NUCLEOTIDE SEQUENCE [LARGE SCALE GENOMIC DNA]</scope>
    <source>
        <strain evidence="9">cv. AL8/78</strain>
    </source>
</reference>
<dbReference type="CDD" id="cd00167">
    <property type="entry name" value="SANT"/>
    <property type="match status" value="1"/>
</dbReference>
<reference evidence="8" key="4">
    <citation type="submission" date="2019-03" db="UniProtKB">
        <authorList>
            <consortium name="EnsemblPlants"/>
        </authorList>
    </citation>
    <scope>IDENTIFICATION</scope>
</reference>
<dbReference type="SUPFAM" id="SSF46689">
    <property type="entry name" value="Homeodomain-like"/>
    <property type="match status" value="1"/>
</dbReference>
<evidence type="ECO:0000259" key="5">
    <source>
        <dbReference type="PROSITE" id="PS50090"/>
    </source>
</evidence>
<dbReference type="GO" id="GO:0003677">
    <property type="term" value="F:DNA binding"/>
    <property type="evidence" value="ECO:0007669"/>
    <property type="project" value="UniProtKB-KW"/>
</dbReference>
<keyword evidence="9" id="KW-1185">Reference proteome</keyword>
<dbReference type="Pfam" id="PF23671">
    <property type="entry name" value="HTH_70"/>
    <property type="match status" value="1"/>
</dbReference>
<organism evidence="8 9">
    <name type="scientific">Aegilops tauschii subsp. strangulata</name>
    <name type="common">Goatgrass</name>
    <dbReference type="NCBI Taxonomy" id="200361"/>
    <lineage>
        <taxon>Eukaryota</taxon>
        <taxon>Viridiplantae</taxon>
        <taxon>Streptophyta</taxon>
        <taxon>Embryophyta</taxon>
        <taxon>Tracheophyta</taxon>
        <taxon>Spermatophyta</taxon>
        <taxon>Magnoliopsida</taxon>
        <taxon>Liliopsida</taxon>
        <taxon>Poales</taxon>
        <taxon>Poaceae</taxon>
        <taxon>BOP clade</taxon>
        <taxon>Pooideae</taxon>
        <taxon>Triticodae</taxon>
        <taxon>Triticeae</taxon>
        <taxon>Triticinae</taxon>
        <taxon>Aegilops</taxon>
    </lineage>
</organism>
<keyword evidence="3" id="KW-0804">Transcription</keyword>
<dbReference type="PANTHER" id="PTHR44042">
    <property type="entry name" value="DUPLICATED HOMEODOMAIN-LIKE SUPERFAMILY PROTEIN-RELATED"/>
    <property type="match status" value="1"/>
</dbReference>
<evidence type="ECO:0000256" key="1">
    <source>
        <dbReference type="ARBA" id="ARBA00023015"/>
    </source>
</evidence>
<dbReference type="InterPro" id="IPR001005">
    <property type="entry name" value="SANT/Myb"/>
</dbReference>